<evidence type="ECO:0000313" key="2">
    <source>
        <dbReference type="EMBL" id="MFL0251647.1"/>
    </source>
</evidence>
<keyword evidence="1" id="KW-0472">Membrane</keyword>
<organism evidence="2 3">
    <name type="scientific">Clostridium neuense</name>
    <dbReference type="NCBI Taxonomy" id="1728934"/>
    <lineage>
        <taxon>Bacteria</taxon>
        <taxon>Bacillati</taxon>
        <taxon>Bacillota</taxon>
        <taxon>Clostridia</taxon>
        <taxon>Eubacteriales</taxon>
        <taxon>Clostridiaceae</taxon>
        <taxon>Clostridium</taxon>
    </lineage>
</organism>
<protein>
    <submittedName>
        <fullName evidence="2">Uncharacterized protein</fullName>
    </submittedName>
</protein>
<name>A0ABW8TIK4_9CLOT</name>
<evidence type="ECO:0000313" key="3">
    <source>
        <dbReference type="Proteomes" id="UP001623592"/>
    </source>
</evidence>
<gene>
    <name evidence="2" type="ORF">ACJDT4_14585</name>
</gene>
<feature type="transmembrane region" description="Helical" evidence="1">
    <location>
        <begin position="119"/>
        <end position="139"/>
    </location>
</feature>
<proteinExistence type="predicted"/>
<comment type="caution">
    <text evidence="2">The sequence shown here is derived from an EMBL/GenBank/DDBJ whole genome shotgun (WGS) entry which is preliminary data.</text>
</comment>
<dbReference type="Proteomes" id="UP001623592">
    <property type="component" value="Unassembled WGS sequence"/>
</dbReference>
<keyword evidence="1" id="KW-1133">Transmembrane helix</keyword>
<sequence>MKKKKLYCLIQKSSLASFSGKYNFIECIENDDGFFNYKKFKNNKKLLERIVNIYFDEIYLPSSTADFNGFEDILMIISKINANRNIFFSCCGETYYKKINFYLLNLDKYFGEIIYCTRLLLDFMLITIIYVLKYIYYFIKNNTKNFFRKMNF</sequence>
<dbReference type="RefSeq" id="WP_406788298.1">
    <property type="nucleotide sequence ID" value="NZ_JBJIAA010000011.1"/>
</dbReference>
<accession>A0ABW8TIK4</accession>
<keyword evidence="1" id="KW-0812">Transmembrane</keyword>
<evidence type="ECO:0000256" key="1">
    <source>
        <dbReference type="SAM" id="Phobius"/>
    </source>
</evidence>
<keyword evidence="3" id="KW-1185">Reference proteome</keyword>
<reference evidence="2 3" key="1">
    <citation type="submission" date="2024-11" db="EMBL/GenBank/DDBJ databases">
        <authorList>
            <person name="Heng Y.C."/>
            <person name="Lim A.C.H."/>
            <person name="Lee J.K.Y."/>
            <person name="Kittelmann S."/>
        </authorList>
    </citation>
    <scope>NUCLEOTIDE SEQUENCE [LARGE SCALE GENOMIC DNA]</scope>
    <source>
        <strain evidence="2 3">WILCCON 0114</strain>
    </source>
</reference>
<dbReference type="EMBL" id="JBJIAA010000011">
    <property type="protein sequence ID" value="MFL0251647.1"/>
    <property type="molecule type" value="Genomic_DNA"/>
</dbReference>